<evidence type="ECO:0000313" key="1">
    <source>
        <dbReference type="EMBL" id="KAG7665000.1"/>
    </source>
</evidence>
<organism evidence="1 2">
    <name type="scientific">[Candida] subhashii</name>
    <dbReference type="NCBI Taxonomy" id="561895"/>
    <lineage>
        <taxon>Eukaryota</taxon>
        <taxon>Fungi</taxon>
        <taxon>Dikarya</taxon>
        <taxon>Ascomycota</taxon>
        <taxon>Saccharomycotina</taxon>
        <taxon>Pichiomycetes</taxon>
        <taxon>Debaryomycetaceae</taxon>
        <taxon>Spathaspora</taxon>
    </lineage>
</organism>
<dbReference type="PROSITE" id="PS00892">
    <property type="entry name" value="HIT_1"/>
    <property type="match status" value="1"/>
</dbReference>
<dbReference type="GO" id="GO:0016787">
    <property type="term" value="F:hydrolase activity"/>
    <property type="evidence" value="ECO:0007669"/>
    <property type="project" value="InterPro"/>
</dbReference>
<reference evidence="1 2" key="1">
    <citation type="journal article" date="2021" name="DNA Res.">
        <title>Genome analysis of Candida subhashii reveals its hybrid nature and dual mitochondrial genome conformations.</title>
        <authorList>
            <person name="Mixao V."/>
            <person name="Hegedusova E."/>
            <person name="Saus E."/>
            <person name="Pryszcz L.P."/>
            <person name="Cillingova A."/>
            <person name="Nosek J."/>
            <person name="Gabaldon T."/>
        </authorList>
    </citation>
    <scope>NUCLEOTIDE SEQUENCE [LARGE SCALE GENOMIC DNA]</scope>
    <source>
        <strain evidence="1 2">CBS 10753</strain>
    </source>
</reference>
<gene>
    <name evidence="1" type="ORF">J8A68_001465</name>
</gene>
<sequence>MKGDRLKWVYNILFHNAESESVIYHNKDPLLGFVLLPDMKWDNVNLDTLYLCAIVNRTDISSIRDLDETHIEFLIGIQRMIKKVVREKYEMSGDQVRVFVHYQPSYYHFHIHVVNIHHPGLGDGIAIGKAILMDDLIENLKLNGKFYRERTIGYVIGENHGLWKEQGFRNAHYNNEEEDY</sequence>
<dbReference type="PANTHER" id="PTHR12978">
    <property type="entry name" value="HISTIDINE TRIAD HIT PROTEIN MEMBER"/>
    <property type="match status" value="1"/>
</dbReference>
<dbReference type="RefSeq" id="XP_049265232.1">
    <property type="nucleotide sequence ID" value="XM_049405120.1"/>
</dbReference>
<dbReference type="GO" id="GO:0000340">
    <property type="term" value="F:RNA 7-methylguanosine cap binding"/>
    <property type="evidence" value="ECO:0007669"/>
    <property type="project" value="TreeGrafter"/>
</dbReference>
<comment type="caution">
    <text evidence="1">The sequence shown here is derived from an EMBL/GenBank/DDBJ whole genome shotgun (WGS) entry which is preliminary data.</text>
</comment>
<dbReference type="AlphaFoldDB" id="A0A8J5UZS6"/>
<dbReference type="GeneID" id="73468266"/>
<dbReference type="OrthoDB" id="10264956at2759"/>
<dbReference type="EMBL" id="JAGSYN010000055">
    <property type="protein sequence ID" value="KAG7665000.1"/>
    <property type="molecule type" value="Genomic_DNA"/>
</dbReference>
<proteinExistence type="predicted"/>
<dbReference type="GO" id="GO:0000932">
    <property type="term" value="C:P-body"/>
    <property type="evidence" value="ECO:0007669"/>
    <property type="project" value="TreeGrafter"/>
</dbReference>
<dbReference type="Pfam" id="PF11969">
    <property type="entry name" value="DcpS_C"/>
    <property type="match status" value="1"/>
</dbReference>
<keyword evidence="2" id="KW-1185">Reference proteome</keyword>
<dbReference type="InterPro" id="IPR019808">
    <property type="entry name" value="Histidine_triad_CS"/>
</dbReference>
<protein>
    <recommendedName>
        <fullName evidence="3">HIT domain-containing protein</fullName>
    </recommendedName>
</protein>
<evidence type="ECO:0008006" key="3">
    <source>
        <dbReference type="Google" id="ProtNLM"/>
    </source>
</evidence>
<evidence type="ECO:0000313" key="2">
    <source>
        <dbReference type="Proteomes" id="UP000694255"/>
    </source>
</evidence>
<name>A0A8J5UZS6_9ASCO</name>
<dbReference type="GO" id="GO:0005634">
    <property type="term" value="C:nucleus"/>
    <property type="evidence" value="ECO:0007669"/>
    <property type="project" value="TreeGrafter"/>
</dbReference>
<dbReference type="GO" id="GO:0000290">
    <property type="term" value="P:deadenylation-dependent decapping of nuclear-transcribed mRNA"/>
    <property type="evidence" value="ECO:0007669"/>
    <property type="project" value="InterPro"/>
</dbReference>
<accession>A0A8J5UZS6</accession>
<dbReference type="Proteomes" id="UP000694255">
    <property type="component" value="Unassembled WGS sequence"/>
</dbReference>
<dbReference type="InterPro" id="IPR008594">
    <property type="entry name" value="DcpS/DCS2"/>
</dbReference>
<dbReference type="PANTHER" id="PTHR12978:SF0">
    <property type="entry name" value="M7GPPPX DIPHOSPHATASE"/>
    <property type="match status" value="1"/>
</dbReference>